<accession>A0ABV8DBJ8</accession>
<reference evidence="2" key="1">
    <citation type="journal article" date="2019" name="Int. J. Syst. Evol. Microbiol.">
        <title>The Global Catalogue of Microorganisms (GCM) 10K type strain sequencing project: providing services to taxonomists for standard genome sequencing and annotation.</title>
        <authorList>
            <consortium name="The Broad Institute Genomics Platform"/>
            <consortium name="The Broad Institute Genome Sequencing Center for Infectious Disease"/>
            <person name="Wu L."/>
            <person name="Ma J."/>
        </authorList>
    </citation>
    <scope>NUCLEOTIDE SEQUENCE [LARGE SCALE GENOMIC DNA]</scope>
    <source>
        <strain evidence="2">CCUG 2113</strain>
    </source>
</reference>
<comment type="caution">
    <text evidence="1">The sequence shown here is derived from an EMBL/GenBank/DDBJ whole genome shotgun (WGS) entry which is preliminary data.</text>
</comment>
<sequence>MSQTSIPAEYRAPRCPKGEHELTLYPEWANDEPVVCHFEYIPGEAQTIDYPGCPEEVNLTSSYVRGWDCYRLLSQKQIAELEEQFATCQPEPEFEP</sequence>
<dbReference type="RefSeq" id="WP_156358660.1">
    <property type="nucleotide sequence ID" value="NZ_JAMXAX010000009.1"/>
</dbReference>
<protein>
    <submittedName>
        <fullName evidence="1">Uncharacterized protein</fullName>
    </submittedName>
</protein>
<dbReference type="Proteomes" id="UP001595693">
    <property type="component" value="Unassembled WGS sequence"/>
</dbReference>
<name>A0ABV8DBJ8_9BURK</name>
<evidence type="ECO:0000313" key="1">
    <source>
        <dbReference type="EMBL" id="MFC3935672.1"/>
    </source>
</evidence>
<keyword evidence="2" id="KW-1185">Reference proteome</keyword>
<dbReference type="EMBL" id="JBHSAJ010000037">
    <property type="protein sequence ID" value="MFC3935672.1"/>
    <property type="molecule type" value="Genomic_DNA"/>
</dbReference>
<proteinExistence type="predicted"/>
<organism evidence="1 2">
    <name type="scientific">Acidovorax facilis</name>
    <dbReference type="NCBI Taxonomy" id="12917"/>
    <lineage>
        <taxon>Bacteria</taxon>
        <taxon>Pseudomonadati</taxon>
        <taxon>Pseudomonadota</taxon>
        <taxon>Betaproteobacteria</taxon>
        <taxon>Burkholderiales</taxon>
        <taxon>Comamonadaceae</taxon>
        <taxon>Acidovorax</taxon>
    </lineage>
</organism>
<gene>
    <name evidence="1" type="ORF">ACFOW3_13705</name>
</gene>
<evidence type="ECO:0000313" key="2">
    <source>
        <dbReference type="Proteomes" id="UP001595693"/>
    </source>
</evidence>